<dbReference type="GO" id="GO:0071281">
    <property type="term" value="P:cellular response to iron ion"/>
    <property type="evidence" value="ECO:0007669"/>
    <property type="project" value="TreeGrafter"/>
</dbReference>
<dbReference type="RefSeq" id="WP_153447727.1">
    <property type="nucleotide sequence ID" value="NZ_CP045699.1"/>
</dbReference>
<evidence type="ECO:0000313" key="4">
    <source>
        <dbReference type="EMBL" id="QGA65580.1"/>
    </source>
</evidence>
<dbReference type="NCBIfam" id="NF038402">
    <property type="entry name" value="TroA_like"/>
    <property type="match status" value="1"/>
</dbReference>
<dbReference type="Gene3D" id="3.40.50.1980">
    <property type="entry name" value="Nitrogenase molybdenum iron protein domain"/>
    <property type="match status" value="2"/>
</dbReference>
<dbReference type="EMBL" id="CP045699">
    <property type="protein sequence ID" value="QGA65580.1"/>
    <property type="molecule type" value="Genomic_DNA"/>
</dbReference>
<protein>
    <submittedName>
        <fullName evidence="4">Vitamin B12 ABC transporter substrate-binding protein BtuF</fullName>
    </submittedName>
</protein>
<keyword evidence="1 2" id="KW-0732">Signal</keyword>
<dbReference type="PROSITE" id="PS50983">
    <property type="entry name" value="FE_B12_PBP"/>
    <property type="match status" value="1"/>
</dbReference>
<dbReference type="InterPro" id="IPR050902">
    <property type="entry name" value="ABC_Transporter_SBP"/>
</dbReference>
<dbReference type="InterPro" id="IPR002491">
    <property type="entry name" value="ABC_transptr_periplasmic_BD"/>
</dbReference>
<proteinExistence type="predicted"/>
<dbReference type="SUPFAM" id="SSF53807">
    <property type="entry name" value="Helical backbone' metal receptor"/>
    <property type="match status" value="1"/>
</dbReference>
<evidence type="ECO:0000313" key="5">
    <source>
        <dbReference type="Proteomes" id="UP000348942"/>
    </source>
</evidence>
<organism evidence="4 5">
    <name type="scientific">Vibrio algicola</name>
    <dbReference type="NCBI Taxonomy" id="2662262"/>
    <lineage>
        <taxon>Bacteria</taxon>
        <taxon>Pseudomonadati</taxon>
        <taxon>Pseudomonadota</taxon>
        <taxon>Gammaproteobacteria</taxon>
        <taxon>Vibrionales</taxon>
        <taxon>Vibrionaceae</taxon>
        <taxon>Vibrio</taxon>
    </lineage>
</organism>
<dbReference type="PANTHER" id="PTHR30535:SF34">
    <property type="entry name" value="MOLYBDATE-BINDING PROTEIN MOLA"/>
    <property type="match status" value="1"/>
</dbReference>
<reference evidence="4 5" key="1">
    <citation type="submission" date="2019-10" db="EMBL/GenBank/DDBJ databases">
        <title>Vibrio sp. nov., isolated from Coralline algae surface.</title>
        <authorList>
            <person name="Geng Y."/>
            <person name="Zhang X."/>
        </authorList>
    </citation>
    <scope>NUCLEOTIDE SEQUENCE [LARGE SCALE GENOMIC DNA]</scope>
    <source>
        <strain evidence="4 5">SM1977</strain>
    </source>
</reference>
<dbReference type="PANTHER" id="PTHR30535">
    <property type="entry name" value="VITAMIN B12-BINDING PROTEIN"/>
    <property type="match status" value="1"/>
</dbReference>
<dbReference type="AlphaFoldDB" id="A0A5Q0TFB4"/>
<dbReference type="InterPro" id="IPR054828">
    <property type="entry name" value="Vit_B12_bind_prot"/>
</dbReference>
<evidence type="ECO:0000256" key="2">
    <source>
        <dbReference type="SAM" id="SignalP"/>
    </source>
</evidence>
<feature type="chain" id="PRO_5024333521" evidence="2">
    <location>
        <begin position="23"/>
        <end position="295"/>
    </location>
</feature>
<gene>
    <name evidence="4" type="primary">btuF</name>
    <name evidence="4" type="ORF">GFB47_09245</name>
</gene>
<dbReference type="Proteomes" id="UP000348942">
    <property type="component" value="Chromosome 1"/>
</dbReference>
<feature type="signal peptide" evidence="2">
    <location>
        <begin position="1"/>
        <end position="22"/>
    </location>
</feature>
<evidence type="ECO:0000256" key="1">
    <source>
        <dbReference type="ARBA" id="ARBA00022729"/>
    </source>
</evidence>
<keyword evidence="5" id="KW-1185">Reference proteome</keyword>
<dbReference type="PROSITE" id="PS51257">
    <property type="entry name" value="PROKAR_LIPOPROTEIN"/>
    <property type="match status" value="1"/>
</dbReference>
<feature type="domain" description="Fe/B12 periplasmic-binding" evidence="3">
    <location>
        <begin position="42"/>
        <end position="288"/>
    </location>
</feature>
<name>A0A5Q0TFB4_9VIBR</name>
<evidence type="ECO:0000259" key="3">
    <source>
        <dbReference type="PROSITE" id="PS50983"/>
    </source>
</evidence>
<accession>A0A5Q0TFB4</accession>
<dbReference type="NCBIfam" id="NF002894">
    <property type="entry name" value="PRK03379.1"/>
    <property type="match status" value="1"/>
</dbReference>
<sequence>MSALRSFYLFLILLLISASCIANSSTANSSIANTPAHPVAKRVITLTPHATELAFSAGLGDSLVGVSESSDYPPQALKLERVSNYQGIKLERIIALKPDLVIAWSKNSSPREVEKLKQFGIPVYYSSINTLDDIADSLEDLSRWAPDPTIGQQQAQLFRQQLTAIRTENKNKARVNYFFQMGDSTIITMSDPYWPSAIFDICHGHNIFANSSAPYPQVGREQVINAKPQVIFTSNQQNITTKLWQDWPQIPAVKHQFIWTLNPDWLNRPTMRSLKAIKQVCDDFDQARHSNKVLH</sequence>
<dbReference type="Pfam" id="PF01497">
    <property type="entry name" value="Peripla_BP_2"/>
    <property type="match status" value="1"/>
</dbReference>
<dbReference type="CDD" id="cd01144">
    <property type="entry name" value="BtuF"/>
    <property type="match status" value="1"/>
</dbReference>